<keyword evidence="1" id="KW-0732">Signal</keyword>
<feature type="signal peptide" evidence="1">
    <location>
        <begin position="1"/>
        <end position="17"/>
    </location>
</feature>
<evidence type="ECO:0000313" key="2">
    <source>
        <dbReference type="EMBL" id="KAG9481859.1"/>
    </source>
</evidence>
<proteinExistence type="predicted"/>
<name>A0A8J6F877_ELECQ</name>
<reference evidence="2" key="1">
    <citation type="thesis" date="2020" institute="ProQuest LLC" country="789 East Eisenhower Parkway, Ann Arbor, MI, USA">
        <title>Comparative Genomics and Chromosome Evolution.</title>
        <authorList>
            <person name="Mudd A.B."/>
        </authorList>
    </citation>
    <scope>NUCLEOTIDE SEQUENCE</scope>
    <source>
        <strain evidence="2">HN-11 Male</strain>
        <tissue evidence="2">Kidney and liver</tissue>
    </source>
</reference>
<organism evidence="2 3">
    <name type="scientific">Eleutherodactylus coqui</name>
    <name type="common">Puerto Rican coqui</name>
    <dbReference type="NCBI Taxonomy" id="57060"/>
    <lineage>
        <taxon>Eukaryota</taxon>
        <taxon>Metazoa</taxon>
        <taxon>Chordata</taxon>
        <taxon>Craniata</taxon>
        <taxon>Vertebrata</taxon>
        <taxon>Euteleostomi</taxon>
        <taxon>Amphibia</taxon>
        <taxon>Batrachia</taxon>
        <taxon>Anura</taxon>
        <taxon>Neobatrachia</taxon>
        <taxon>Hyloidea</taxon>
        <taxon>Eleutherodactylidae</taxon>
        <taxon>Eleutherodactylinae</taxon>
        <taxon>Eleutherodactylus</taxon>
        <taxon>Eleutherodactylus</taxon>
    </lineage>
</organism>
<feature type="chain" id="PRO_5035186237" description="Secreted protein" evidence="1">
    <location>
        <begin position="18"/>
        <end position="102"/>
    </location>
</feature>
<keyword evidence="3" id="KW-1185">Reference proteome</keyword>
<dbReference type="EMBL" id="WNTK01000006">
    <property type="protein sequence ID" value="KAG9481859.1"/>
    <property type="molecule type" value="Genomic_DNA"/>
</dbReference>
<evidence type="ECO:0000313" key="3">
    <source>
        <dbReference type="Proteomes" id="UP000770717"/>
    </source>
</evidence>
<dbReference type="AlphaFoldDB" id="A0A8J6F877"/>
<accession>A0A8J6F877</accession>
<comment type="caution">
    <text evidence="2">The sequence shown here is derived from an EMBL/GenBank/DDBJ whole genome shotgun (WGS) entry which is preliminary data.</text>
</comment>
<evidence type="ECO:0008006" key="4">
    <source>
        <dbReference type="Google" id="ProtNLM"/>
    </source>
</evidence>
<protein>
    <recommendedName>
        <fullName evidence="4">Secreted protein</fullName>
    </recommendedName>
</protein>
<dbReference type="Proteomes" id="UP000770717">
    <property type="component" value="Unassembled WGS sequence"/>
</dbReference>
<gene>
    <name evidence="2" type="ORF">GDO78_010864</name>
</gene>
<sequence length="102" mass="11704">MLLFLLELNMAIIFSATEVPTPSPPPHFTPQHRSSTFLTYACMRTREYYCQIRSCTTHVYFASVVLPARGILTTPVCRINLHASMYNTFYNPRPWPCSITSL</sequence>
<evidence type="ECO:0000256" key="1">
    <source>
        <dbReference type="SAM" id="SignalP"/>
    </source>
</evidence>